<name>A0A2P6NQM0_9EUKA</name>
<dbReference type="PROSITE" id="PS01357">
    <property type="entry name" value="ZF_ZZ_1"/>
    <property type="match status" value="1"/>
</dbReference>
<comment type="caution">
    <text evidence="10">The sequence shown here is derived from an EMBL/GenBank/DDBJ whole genome shotgun (WGS) entry which is preliminary data.</text>
</comment>
<dbReference type="Pfam" id="PF00569">
    <property type="entry name" value="ZZ"/>
    <property type="match status" value="2"/>
</dbReference>
<evidence type="ECO:0000256" key="5">
    <source>
        <dbReference type="PROSITE-ProRule" id="PRU00104"/>
    </source>
</evidence>
<feature type="compositionally biased region" description="Acidic residues" evidence="7">
    <location>
        <begin position="2843"/>
        <end position="2857"/>
    </location>
</feature>
<reference evidence="10 11" key="1">
    <citation type="journal article" date="2018" name="Genome Biol. Evol.">
        <title>Multiple Roots of Fruiting Body Formation in Amoebozoa.</title>
        <authorList>
            <person name="Hillmann F."/>
            <person name="Forbes G."/>
            <person name="Novohradska S."/>
            <person name="Ferling I."/>
            <person name="Riege K."/>
            <person name="Groth M."/>
            <person name="Westermann M."/>
            <person name="Marz M."/>
            <person name="Spaller T."/>
            <person name="Winckler T."/>
            <person name="Schaap P."/>
            <person name="Glockner G."/>
        </authorList>
    </citation>
    <scope>NUCLEOTIDE SEQUENCE [LARGE SCALE GENOMIC DNA]</scope>
    <source>
        <strain evidence="10 11">Jena</strain>
    </source>
</reference>
<keyword evidence="11" id="KW-1185">Reference proteome</keyword>
<evidence type="ECO:0000256" key="6">
    <source>
        <dbReference type="PROSITE-ProRule" id="PRU00228"/>
    </source>
</evidence>
<dbReference type="InterPro" id="IPR035983">
    <property type="entry name" value="Hect_E3_ubiquitin_ligase"/>
</dbReference>
<keyword evidence="10" id="KW-0436">Ligase</keyword>
<dbReference type="InterPro" id="IPR043145">
    <property type="entry name" value="Znf_ZZ_sf"/>
</dbReference>
<sequence length="3289" mass="371323">MSKSSCVCNIRGNLQQFQNDNAQEPRSASEDTQFILTAPIDIAAPPALYKASACVTLAFYNAVGRLQGLAEPITSTKRTTHVGRYVESHSRVSSQEEMDDNEEVNMNAFHWNQEAVTRVLSSNDEYLRSISDLNGVFDDQLLALRATRLNCFPVLSTDFHDANAEKIIQFQNNGEGKNTDNHMDAWCTQLRTKMREQPGGLNSILQQSDTVRFMVTMETRSNLCRKVLEGPCRTSLPQTEGLENTRHNPLDSPQQIFDSLMSAPSPPTGTDFMSLLQFLLSQTDEQEFSLKRCGLTIEKMYSYGQSIESPSPFEPNQEPNGFDVVYQNLRHVPLSICSSGDHIFLSNGIEIIKTCIEQSSGIIVNRWRTPESSIESVCYVAGNLLVVMEAPSGLSLYVVDAKTMEKIQTVTHSTEGSNRLKYHGASSFDHDFYVTGYGAQGGWVDKFSVNRKIDATTKTILTLVESRPIVQAWGPQIFTDGKTVTLFRSDSAISFEWEGGKPAQIRQPVQGHVSTYDPSRNSIWTLNQRLMRISLKRLDTSAPDYLIQSSHDASLISRDVIRANIVCNNMSPPLNLVQKASASDVALHILEYLENEMVTHGEPTWNVTIARSENREHHKSYLDMRENSFDILLRLLREVAQRYVKEKSGRWLYALQVLLKMIRVHLYEIVRRNIDRATVGLLSEVGENTETANSLQEELERLEKTFQSGDTVEETLLQLVHSVQRTYHFSLCLTVQEKLKWLHSDESTCFSMETAHFWGRILWELLLHPNQRENGSESEIVEQILRVPRMSIDRWIERSIEHVQIPTDAPLPSQPNQNKEEISMLRDMQGHIYQALTHNKNNRIAQHLVKSLSLSIINGSMKIIKEILVKMVGIQQDERLNQLHVPSITPAVQNRIEQLLQTTLVHHLLPHLIVLLNSSDVGHTSEGLLQNIHELAFLTDQLAGTLPSVLSAEAKQQKQNRPERFVLETGHPHLSSDLRTTVQFPGAAFVTIHFDSRTNFPHGRLRFRNAEGSYEYHSELDQAPTPLVLNFDTVDISLMGNPGSAGCWGLKAVITPYYSGSTQYWSSSWILDVHRSCCHLLTKMCIFRVTRSGLNETLVEPIVSSRLCTARGKDTTEDQQFLFHLTEGTLDTPAQRLHIMLRKMRLLGGPTVDLADRYCIASLLTHLGAVGEARMFAGTLEATRLEQVPPRVDFAWKAAFKVRTDLVQKCQRVKMEEDYEKGDEEKVIQHTIKLAQLLREDLVTMVAPAENSPPAAPPPVKSKLQHSTSVIIPSPRLRRNTIAGKHSEAAPVMKRRQSAVLPARARPINSTTKTTLKATASALIAVQRWRARGQSVGSLNESTPSVLTAKGQQVGEALVKFLQNPSVDVEKIRKEVRDRGRLGALRQSGYNHLAALLRHTTFNSVTMDTLIQISFAFREHHEGPDIEGTEYGQRSGHRNLINALLENLRNVLQPPAVHQLSMYCLAVHLRSDDIPKGSIGYVKKLSMSENRRLAGTAFHLFLLMARHAMTTMMRAEEDLNASSIHTELWSELVHQLRHSFNALSSLSSSESYKRVHVSEEFEVSEDPQANAAAHYENKIHHLLSLFEQLLEWSVHHRETADSDYNTDEIVVSVIHHKFTEEPELFESLVAMATSPDHSARVHRVTLQLLRTLMVQTSFTYPNGCEDFLEEMLQVAGSCLLLRMPEGNGLLVKDSQSIYNWGSEYVMFFRHLIRSPAWHESLISIFLKTVQDYNQKEESDAAKSMAVLSVIGGHVETPRVGGRVVVYNLETAVPNDGRGAEEFRGVIRAMNHSDPTAPLIIMSNTTEVRVIPDQYVIVPLQETTFDATSLDMNPHVLHQLGQFLRIDGRSCDLETLRMRNAAALCLKHFCRSIEISEMLAHTDLAVYILEASLVPSPVDHIFGHTKNVSRRRMFQSLFQLSDSEYFSSGVRSVTPEEPKESAIRGVMEAIYNKILFTENSEEPVNEVMNLSEWIMPPPNYALLSRRAVDPAELFPGQFLHLRGPHLFQWFSFPGRLHSFSTDGYVQLRIVNPETGVCRRVVTKLNKTEAKHHFTSEGVQKLPWEDPFGCFKMKSTFEVNVRDRMRGAFSHDVRHTLYSILEHFPVANSAFQRKVASNISTVLRLFASNYMDIPSNIPLWTLKRPRALRANVLNAIPTKLATKFVPVLRNLLFPLGSSDANLQQYSNQMIKELVEDISTTIRQTVISPAVKFTPKNFKEGAALRFPGKVVFMASMPSQPQILSAGSPFAEGFPGIIPPASTEWRREQEWSIYPIGSGIQICDDIALAGGNFSYVSLVLDQLCVNGEQFSRLLSPNLVSNLLLYCRSDASGHKTRAFRWLTRIYNAPTLYSHLLPPTPSITWAADLARRLLPIQCTGKNSPISANFGALVEFVITAHIEALGLPEGTELPWQGWAYTLKRLSRTIDLFLPNNAKTDSPWLKMSDDVAGPIRRRLTERVFLSQILQVENVDTSAVYHVNIEGAKQLACIPDAQSCQVDILWGQDNSSIFATVGFGQWTEMYGDSCHIRATLPTFTRGCNVCRKTPIRASLWRCMYCEDYDLCNDCYSKTYVTEEAAEHESHHPFAHYTSLSSWKFRTIGALTPDENKTIHDQWNCDHCHKTIETKVRWKCGVCSDFDLCDDCGRDEKNMVDHGTTHPFIRIPKPIRPEANMHLSCPPQAGASSSLCLLVMPEFPPEFQDTLNVRFKSQFDEIWREMSLWDIEDDGHLLAATEKIFNEADSPSNRIIESHSRHDILTASPELSKFSDESIRARFVVLSGFQLMLQDTLHLFFGPETADIDEECDYSSLTLSQKVKLLLHRRPAAVGQASVFERIFRQAREEIRHGDDQLEPDEEEEQMEEDEPLRIELNRAKAISGEEPLFLQALAEYKTQPGKFFIDRQDQPFMVRFRGEGATDRGGPFNDAMTQFASEIQSSALPLFLLCPNGVGEVGLNREKMVPNTRYDSPEQLEMFQFVGRLMGLSLAYKFCMAIELPSIIWKKLLGKKANRSDLRAIDQIAVQNLEAIENIECEGVTAETFADAISLNFTTSTSDGGVVELVEGGKDMAVTWDNRMEYCRLVEQYRLSEYDRQTESMRQGIHFIVPHSVMNLITWQGLEYCICGSSDISVETLKNNTEFRIAASSPAVEFLWQALESFSPQQRSAFLRFVWGRSRLPTSTSGWSFTIADQPVSPPDTYLPVSHTCFFQLDLPAYTNFETTRERLLYAITEGKAIDTDFNLVASGTTLASILWQVPEFIDAYLALPKGMRSAAWNKLSFGQKMKVGWLITRKTICPCCG</sequence>
<dbReference type="CDD" id="cd02249">
    <property type="entry name" value="ZZ"/>
    <property type="match status" value="1"/>
</dbReference>
<dbReference type="GO" id="GO:0016874">
    <property type="term" value="F:ligase activity"/>
    <property type="evidence" value="ECO:0007669"/>
    <property type="project" value="UniProtKB-KW"/>
</dbReference>
<dbReference type="InterPro" id="IPR042469">
    <property type="entry name" value="HECTD3"/>
</dbReference>
<dbReference type="GO" id="GO:0008270">
    <property type="term" value="F:zinc ion binding"/>
    <property type="evidence" value="ECO:0007669"/>
    <property type="project" value="UniProtKB-KW"/>
</dbReference>
<dbReference type="Gene3D" id="3.30.2410.10">
    <property type="entry name" value="Hect, E3 ligase catalytic domain"/>
    <property type="match status" value="1"/>
</dbReference>
<dbReference type="SUPFAM" id="SSF57850">
    <property type="entry name" value="RING/U-box"/>
    <property type="match status" value="2"/>
</dbReference>
<dbReference type="EMBL" id="MDYQ01000033">
    <property type="protein sequence ID" value="PRP86250.1"/>
    <property type="molecule type" value="Genomic_DNA"/>
</dbReference>
<dbReference type="Gene3D" id="3.90.1750.10">
    <property type="entry name" value="Hect, E3 ligase catalytic domains"/>
    <property type="match status" value="1"/>
</dbReference>
<keyword evidence="3 5" id="KW-0833">Ubl conjugation pathway</keyword>
<evidence type="ECO:0000259" key="8">
    <source>
        <dbReference type="PROSITE" id="PS50135"/>
    </source>
</evidence>
<feature type="region of interest" description="Disordered" evidence="7">
    <location>
        <begin position="2838"/>
        <end position="2857"/>
    </location>
</feature>
<dbReference type="SUPFAM" id="SSF48371">
    <property type="entry name" value="ARM repeat"/>
    <property type="match status" value="1"/>
</dbReference>
<gene>
    <name evidence="10" type="ORF">PROFUN_05391</name>
</gene>
<evidence type="ECO:0000256" key="7">
    <source>
        <dbReference type="SAM" id="MobiDB-lite"/>
    </source>
</evidence>
<feature type="active site" description="Glycyl thioester intermediate" evidence="5">
    <location>
        <position position="3196"/>
    </location>
</feature>
<dbReference type="Pfam" id="PF00632">
    <property type="entry name" value="HECT"/>
    <property type="match status" value="1"/>
</dbReference>
<feature type="domain" description="ZZ-type" evidence="8">
    <location>
        <begin position="2529"/>
        <end position="2588"/>
    </location>
</feature>
<dbReference type="STRING" id="1890364.A0A2P6NQM0"/>
<keyword evidence="1" id="KW-0479">Metal-binding</keyword>
<dbReference type="InterPro" id="IPR016024">
    <property type="entry name" value="ARM-type_fold"/>
</dbReference>
<dbReference type="InParanoid" id="A0A2P6NQM0"/>
<feature type="domain" description="ZZ-type" evidence="8">
    <location>
        <begin position="2606"/>
        <end position="2662"/>
    </location>
</feature>
<dbReference type="Gene3D" id="3.30.60.90">
    <property type="match status" value="2"/>
</dbReference>
<evidence type="ECO:0000256" key="4">
    <source>
        <dbReference type="ARBA" id="ARBA00022833"/>
    </source>
</evidence>
<dbReference type="SMART" id="SM00119">
    <property type="entry name" value="HECTc"/>
    <property type="match status" value="1"/>
</dbReference>
<keyword evidence="4" id="KW-0862">Zinc</keyword>
<dbReference type="PANTHER" id="PTHR46654:SF1">
    <property type="entry name" value="E3 UBIQUITIN-PROTEIN LIGASE HECTD3"/>
    <property type="match status" value="1"/>
</dbReference>
<evidence type="ECO:0000256" key="3">
    <source>
        <dbReference type="ARBA" id="ARBA00022786"/>
    </source>
</evidence>
<dbReference type="SUPFAM" id="SSF56204">
    <property type="entry name" value="Hect, E3 ligase catalytic domain"/>
    <property type="match status" value="1"/>
</dbReference>
<proteinExistence type="predicted"/>
<dbReference type="PANTHER" id="PTHR46654">
    <property type="entry name" value="E3 UBIQUITIN-PROTEIN LIGASE HECTD3"/>
    <property type="match status" value="1"/>
</dbReference>
<dbReference type="SMART" id="SM00291">
    <property type="entry name" value="ZnF_ZZ"/>
    <property type="match status" value="2"/>
</dbReference>
<protein>
    <submittedName>
        <fullName evidence="10">Putative HECT E3 ubiquitin ligase</fullName>
    </submittedName>
</protein>
<dbReference type="InterPro" id="IPR000569">
    <property type="entry name" value="HECT_dom"/>
</dbReference>
<evidence type="ECO:0000259" key="9">
    <source>
        <dbReference type="PROSITE" id="PS50237"/>
    </source>
</evidence>
<dbReference type="PROSITE" id="PS50135">
    <property type="entry name" value="ZF_ZZ_2"/>
    <property type="match status" value="2"/>
</dbReference>
<evidence type="ECO:0000256" key="2">
    <source>
        <dbReference type="ARBA" id="ARBA00022771"/>
    </source>
</evidence>
<keyword evidence="2 6" id="KW-0863">Zinc-finger</keyword>
<dbReference type="OrthoDB" id="17583at2759"/>
<evidence type="ECO:0000313" key="11">
    <source>
        <dbReference type="Proteomes" id="UP000241769"/>
    </source>
</evidence>
<dbReference type="GO" id="GO:0004842">
    <property type="term" value="F:ubiquitin-protein transferase activity"/>
    <property type="evidence" value="ECO:0007669"/>
    <property type="project" value="InterPro"/>
</dbReference>
<accession>A0A2P6NQM0</accession>
<dbReference type="InterPro" id="IPR000433">
    <property type="entry name" value="Znf_ZZ"/>
</dbReference>
<organism evidence="10 11">
    <name type="scientific">Planoprotostelium fungivorum</name>
    <dbReference type="NCBI Taxonomy" id="1890364"/>
    <lineage>
        <taxon>Eukaryota</taxon>
        <taxon>Amoebozoa</taxon>
        <taxon>Evosea</taxon>
        <taxon>Variosea</taxon>
        <taxon>Cavosteliida</taxon>
        <taxon>Cavosteliaceae</taxon>
        <taxon>Planoprotostelium</taxon>
    </lineage>
</organism>
<dbReference type="Gene3D" id="3.30.2160.10">
    <property type="entry name" value="Hect, E3 ligase catalytic domain"/>
    <property type="match status" value="1"/>
</dbReference>
<dbReference type="PROSITE" id="PS50237">
    <property type="entry name" value="HECT"/>
    <property type="match status" value="1"/>
</dbReference>
<dbReference type="Proteomes" id="UP000241769">
    <property type="component" value="Unassembled WGS sequence"/>
</dbReference>
<feature type="domain" description="HECT" evidence="9">
    <location>
        <begin position="2888"/>
        <end position="3232"/>
    </location>
</feature>
<evidence type="ECO:0000256" key="1">
    <source>
        <dbReference type="ARBA" id="ARBA00022723"/>
    </source>
</evidence>
<evidence type="ECO:0000313" key="10">
    <source>
        <dbReference type="EMBL" id="PRP86250.1"/>
    </source>
</evidence>